<dbReference type="Proteomes" id="UP000823046">
    <property type="component" value="Unassembled WGS sequence"/>
</dbReference>
<dbReference type="InterPro" id="IPR032710">
    <property type="entry name" value="NTF2-like_dom_sf"/>
</dbReference>
<dbReference type="SMART" id="SM00978">
    <property type="entry name" value="Tim44"/>
    <property type="match status" value="1"/>
</dbReference>
<evidence type="ECO:0000259" key="8">
    <source>
        <dbReference type="SMART" id="SM00978"/>
    </source>
</evidence>
<dbReference type="Pfam" id="PF04280">
    <property type="entry name" value="Tim44"/>
    <property type="match status" value="1"/>
</dbReference>
<protein>
    <submittedName>
        <fullName evidence="9">Mitochondrial inner membrane translocase TIM44</fullName>
    </submittedName>
</protein>
<sequence length="501" mass="57148">MHRVRTSAVVLSPWSLSRWMTRPPIHLRYLLKQETQWRQRREIASLLSNPLIDCLKAGEISSFAHPTDSKQPFCLTCGNRGSSYNVLNSRFAMAFARNPLSMLQEKRTFFISSSCGVSSNLVVPQRRHSSSGFIRSVMEQVKKDLDNQPELRKAMQDLRLSASEHRSFRIRFKGKLEERLASLHSFFTIIKTHSTHFSGQLSLAISAIRQKIPLSDSHTEWILTIYHKMMAISTFLMEKFHLVVEKFKDEKAGEQRTAEWRRSQAIKRYHSKQAGKQEDTVNASSGNQAETTEEADLPVDTALVLAKESAWDRFGTKLKDMPFLQNFFENPFLGKLFGETEIAASIREMKLEDSSFRLPEFMEIVEEVVAPHLIDCFLQGDTDSLRLHCGEAAFSAASSSIKERELMKVQLDPTVLQLRGVELKGARRVEDGTPWFIFTFTAQQINCLRDSHGIVVSGAIDDIREVVYSMALTKHPEPDTFGLHYPWMVKELAIIGNTACW</sequence>
<feature type="region of interest" description="Disordered" evidence="7">
    <location>
        <begin position="269"/>
        <end position="295"/>
    </location>
</feature>
<keyword evidence="5" id="KW-0496">Mitochondrion</keyword>
<reference evidence="9 10" key="1">
    <citation type="journal article" date="2020" name="bioRxiv">
        <title>Metabolic contributions of an alphaproteobacterial endosymbiont in the apicomplexan Cardiosporidium cionae.</title>
        <authorList>
            <person name="Hunter E.S."/>
            <person name="Paight C.J."/>
            <person name="Lane C.E."/>
        </authorList>
    </citation>
    <scope>NUCLEOTIDE SEQUENCE [LARGE SCALE GENOMIC DNA]</scope>
    <source>
        <strain evidence="9">ESH_2018</strain>
    </source>
</reference>
<evidence type="ECO:0000313" key="10">
    <source>
        <dbReference type="Proteomes" id="UP000823046"/>
    </source>
</evidence>
<gene>
    <name evidence="9" type="ORF">IE077_000401</name>
</gene>
<accession>A0ABQ7JA17</accession>
<dbReference type="InterPro" id="IPR039544">
    <property type="entry name" value="Tim44-like"/>
</dbReference>
<evidence type="ECO:0000256" key="1">
    <source>
        <dbReference type="ARBA" id="ARBA00004273"/>
    </source>
</evidence>
<keyword evidence="10" id="KW-1185">Reference proteome</keyword>
<dbReference type="Gene3D" id="3.10.450.240">
    <property type="match status" value="1"/>
</dbReference>
<evidence type="ECO:0000313" key="9">
    <source>
        <dbReference type="EMBL" id="KAF8820837.1"/>
    </source>
</evidence>
<comment type="similarity">
    <text evidence="2">Belongs to the Tim44 family.</text>
</comment>
<dbReference type="EMBL" id="JADAQX010000289">
    <property type="protein sequence ID" value="KAF8820837.1"/>
    <property type="molecule type" value="Genomic_DNA"/>
</dbReference>
<dbReference type="InterPro" id="IPR007379">
    <property type="entry name" value="Tim44-like_dom"/>
</dbReference>
<evidence type="ECO:0000256" key="5">
    <source>
        <dbReference type="ARBA" id="ARBA00023128"/>
    </source>
</evidence>
<evidence type="ECO:0000256" key="4">
    <source>
        <dbReference type="ARBA" id="ARBA00022946"/>
    </source>
</evidence>
<evidence type="ECO:0000256" key="3">
    <source>
        <dbReference type="ARBA" id="ARBA00022792"/>
    </source>
</evidence>
<feature type="compositionally biased region" description="Polar residues" evidence="7">
    <location>
        <begin position="280"/>
        <end position="290"/>
    </location>
</feature>
<feature type="domain" description="Tim44-like" evidence="8">
    <location>
        <begin position="342"/>
        <end position="494"/>
    </location>
</feature>
<keyword evidence="3" id="KW-0999">Mitochondrion inner membrane</keyword>
<dbReference type="PANTHER" id="PTHR10721">
    <property type="entry name" value="MITOCHONDRIAL IMPORT INNER MEMBRANE TRANSLOCASE SUBUNIT TIM44"/>
    <property type="match status" value="1"/>
</dbReference>
<name>A0ABQ7JA17_9APIC</name>
<keyword evidence="6" id="KW-0472">Membrane</keyword>
<organism evidence="9 10">
    <name type="scientific">Cardiosporidium cionae</name>
    <dbReference type="NCBI Taxonomy" id="476202"/>
    <lineage>
        <taxon>Eukaryota</taxon>
        <taxon>Sar</taxon>
        <taxon>Alveolata</taxon>
        <taxon>Apicomplexa</taxon>
        <taxon>Aconoidasida</taxon>
        <taxon>Nephromycida</taxon>
        <taxon>Cardiosporidium</taxon>
    </lineage>
</organism>
<evidence type="ECO:0000256" key="2">
    <source>
        <dbReference type="ARBA" id="ARBA00009597"/>
    </source>
</evidence>
<evidence type="ECO:0000256" key="6">
    <source>
        <dbReference type="ARBA" id="ARBA00023136"/>
    </source>
</evidence>
<dbReference type="SUPFAM" id="SSF54427">
    <property type="entry name" value="NTF2-like"/>
    <property type="match status" value="1"/>
</dbReference>
<keyword evidence="4" id="KW-0809">Transit peptide</keyword>
<dbReference type="PANTHER" id="PTHR10721:SF1">
    <property type="entry name" value="MITOCHONDRIAL IMPORT INNER MEMBRANE TRANSLOCASE SUBUNIT TIM44"/>
    <property type="match status" value="1"/>
</dbReference>
<proteinExistence type="inferred from homology"/>
<comment type="subcellular location">
    <subcellularLocation>
        <location evidence="1">Mitochondrion inner membrane</location>
    </subcellularLocation>
</comment>
<evidence type="ECO:0000256" key="7">
    <source>
        <dbReference type="SAM" id="MobiDB-lite"/>
    </source>
</evidence>
<comment type="caution">
    <text evidence="9">The sequence shown here is derived from an EMBL/GenBank/DDBJ whole genome shotgun (WGS) entry which is preliminary data.</text>
</comment>